<dbReference type="EMBL" id="JAVRIE010000002">
    <property type="protein sequence ID" value="MDT0582073.1"/>
    <property type="molecule type" value="Genomic_DNA"/>
</dbReference>
<reference evidence="6 7" key="1">
    <citation type="submission" date="2023-09" db="EMBL/GenBank/DDBJ databases">
        <authorList>
            <person name="Rey-Velasco X."/>
        </authorList>
    </citation>
    <scope>NUCLEOTIDE SEQUENCE [LARGE SCALE GENOMIC DNA]</scope>
    <source>
        <strain evidence="6 7">W409</strain>
    </source>
</reference>
<sequence length="263" mass="27603">MFSSLKKSKFIAGALLGAALSLSTVANATVVEVRTNVGNFQINLFDQETPETVENFLSYVNSGSYANAVFHRSVPGFVLQGGGFAYNNTFPPNSIAAGSPVVNEPVLSNVRGTIAMAKVGGNPNSATNQWFVNAVNNAGNLDNQNGGFTVFGQVLGDGMDVVDEILALNRFNYGSPFDTLPLKDFTAEQASSGAEPTGDNLIVISDIVVIDSTVVTNPNLNPVRNTTVDAGGDDGDSDSGGSVGWLLVSVMSLFAIRKRMIAR</sequence>
<proteinExistence type="inferred from homology"/>
<dbReference type="GO" id="GO:0003755">
    <property type="term" value="F:peptidyl-prolyl cis-trans isomerase activity"/>
    <property type="evidence" value="ECO:0007669"/>
    <property type="project" value="UniProtKB-UniRule"/>
</dbReference>
<evidence type="ECO:0000256" key="1">
    <source>
        <dbReference type="ARBA" id="ARBA00007365"/>
    </source>
</evidence>
<accession>A0AAW8R4H8</accession>
<dbReference type="SUPFAM" id="SSF50891">
    <property type="entry name" value="Cyclophilin-like"/>
    <property type="match status" value="1"/>
</dbReference>
<dbReference type="InterPro" id="IPR044666">
    <property type="entry name" value="Cyclophilin_A-like"/>
</dbReference>
<gene>
    <name evidence="6" type="ORF">RM544_05955</name>
</gene>
<dbReference type="GO" id="GO:0006457">
    <property type="term" value="P:protein folding"/>
    <property type="evidence" value="ECO:0007669"/>
    <property type="project" value="InterPro"/>
</dbReference>
<evidence type="ECO:0000313" key="6">
    <source>
        <dbReference type="EMBL" id="MDT0582073.1"/>
    </source>
</evidence>
<comment type="function">
    <text evidence="4">PPIases accelerate the folding of proteins. It catalyzes the cis-trans isomerization of proline imidic peptide bonds in oligopeptides.</text>
</comment>
<dbReference type="InterPro" id="IPR020892">
    <property type="entry name" value="Cyclophilin-type_PPIase_CS"/>
</dbReference>
<dbReference type="PRINTS" id="PR00153">
    <property type="entry name" value="CSAPPISMRASE"/>
</dbReference>
<dbReference type="Proteomes" id="UP001249020">
    <property type="component" value="Unassembled WGS sequence"/>
</dbReference>
<keyword evidence="7" id="KW-1185">Reference proteome</keyword>
<comment type="similarity">
    <text evidence="1 4">Belongs to the cyclophilin-type PPIase family.</text>
</comment>
<dbReference type="RefSeq" id="WP_311360857.1">
    <property type="nucleotide sequence ID" value="NZ_JAVRIE010000002.1"/>
</dbReference>
<comment type="catalytic activity">
    <reaction evidence="4">
        <text>[protein]-peptidylproline (omega=180) = [protein]-peptidylproline (omega=0)</text>
        <dbReference type="Rhea" id="RHEA:16237"/>
        <dbReference type="Rhea" id="RHEA-COMP:10747"/>
        <dbReference type="Rhea" id="RHEA-COMP:10748"/>
        <dbReference type="ChEBI" id="CHEBI:83833"/>
        <dbReference type="ChEBI" id="CHEBI:83834"/>
        <dbReference type="EC" id="5.2.1.8"/>
    </reaction>
</comment>
<name>A0AAW8R4H8_9ALTE</name>
<dbReference type="Pfam" id="PF00160">
    <property type="entry name" value="Pro_isomerase"/>
    <property type="match status" value="1"/>
</dbReference>
<dbReference type="PANTHER" id="PTHR45625">
    <property type="entry name" value="PEPTIDYL-PROLYL CIS-TRANS ISOMERASE-RELATED"/>
    <property type="match status" value="1"/>
</dbReference>
<evidence type="ECO:0000259" key="5">
    <source>
        <dbReference type="PROSITE" id="PS50072"/>
    </source>
</evidence>
<dbReference type="PROSITE" id="PS50072">
    <property type="entry name" value="CSA_PPIASE_2"/>
    <property type="match status" value="1"/>
</dbReference>
<feature type="chain" id="PRO_5043112370" description="Peptidyl-prolyl cis-trans isomerase" evidence="4">
    <location>
        <begin position="29"/>
        <end position="263"/>
    </location>
</feature>
<evidence type="ECO:0000256" key="2">
    <source>
        <dbReference type="ARBA" id="ARBA00023110"/>
    </source>
</evidence>
<evidence type="ECO:0000313" key="7">
    <source>
        <dbReference type="Proteomes" id="UP001249020"/>
    </source>
</evidence>
<keyword evidence="2 4" id="KW-0697">Rotamase</keyword>
<comment type="caution">
    <text evidence="6">The sequence shown here is derived from an EMBL/GenBank/DDBJ whole genome shotgun (WGS) entry which is preliminary data.</text>
</comment>
<dbReference type="Gene3D" id="2.40.100.10">
    <property type="entry name" value="Cyclophilin-like"/>
    <property type="match status" value="1"/>
</dbReference>
<feature type="domain" description="PPIase cyclophilin-type" evidence="5">
    <location>
        <begin position="35"/>
        <end position="187"/>
    </location>
</feature>
<dbReference type="InterPro" id="IPR029000">
    <property type="entry name" value="Cyclophilin-like_dom_sf"/>
</dbReference>
<dbReference type="EC" id="5.2.1.8" evidence="4"/>
<dbReference type="InterPro" id="IPR002130">
    <property type="entry name" value="Cyclophilin-type_PPIase_dom"/>
</dbReference>
<organism evidence="6 7">
    <name type="scientific">Brumicola blandensis</name>
    <dbReference type="NCBI Taxonomy" id="3075611"/>
    <lineage>
        <taxon>Bacteria</taxon>
        <taxon>Pseudomonadati</taxon>
        <taxon>Pseudomonadota</taxon>
        <taxon>Gammaproteobacteria</taxon>
        <taxon>Alteromonadales</taxon>
        <taxon>Alteromonadaceae</taxon>
        <taxon>Brumicola</taxon>
    </lineage>
</organism>
<dbReference type="AlphaFoldDB" id="A0AAW8R4H8"/>
<dbReference type="PANTHER" id="PTHR45625:SF4">
    <property type="entry name" value="PEPTIDYLPROLYL ISOMERASE DOMAIN AND WD REPEAT-CONTAINING PROTEIN 1"/>
    <property type="match status" value="1"/>
</dbReference>
<dbReference type="PROSITE" id="PS00170">
    <property type="entry name" value="CSA_PPIASE_1"/>
    <property type="match status" value="1"/>
</dbReference>
<feature type="signal peptide" evidence="4">
    <location>
        <begin position="1"/>
        <end position="28"/>
    </location>
</feature>
<evidence type="ECO:0000256" key="3">
    <source>
        <dbReference type="ARBA" id="ARBA00023235"/>
    </source>
</evidence>
<keyword evidence="3 4" id="KW-0413">Isomerase</keyword>
<keyword evidence="4" id="KW-0732">Signal</keyword>
<protein>
    <recommendedName>
        <fullName evidence="4">Peptidyl-prolyl cis-trans isomerase</fullName>
        <shortName evidence="4">PPIase</shortName>
        <ecNumber evidence="4">5.2.1.8</ecNumber>
    </recommendedName>
</protein>
<evidence type="ECO:0000256" key="4">
    <source>
        <dbReference type="RuleBase" id="RU363019"/>
    </source>
</evidence>